<evidence type="ECO:0000313" key="3">
    <source>
        <dbReference type="Proteomes" id="UP000294881"/>
    </source>
</evidence>
<dbReference type="PANTHER" id="PTHR46124:SF2">
    <property type="entry name" value="D-AMINOACYL-TRNA DEACYLASE"/>
    <property type="match status" value="1"/>
</dbReference>
<sequence length="246" mass="27346">MIDFHAHLDLYPDPHTVANECVARDLYVLSVTTTPSAWSGTAALTKDAPRIRTALGLHPQIAHERKGELPLFERLLPQVRYVGEIGLDGAPEYRRYWPDQEHVFTRVLSLCARAGGRVMTIHSRRASTQVLDALAMEPDAGIAILHWFSGTQRELARAVDLDCWFSVGPAMLAGDKGRALAAKMPRERILTESDGPFAQVDGRAAWPWDADRAVEALSKIWSEPIDTVQHQLDNNLRRLTSHGVAT</sequence>
<dbReference type="CDD" id="cd01310">
    <property type="entry name" value="TatD_DNAse"/>
    <property type="match status" value="1"/>
</dbReference>
<proteinExistence type="predicted"/>
<dbReference type="SUPFAM" id="SSF51556">
    <property type="entry name" value="Metallo-dependent hydrolases"/>
    <property type="match status" value="1"/>
</dbReference>
<feature type="binding site" evidence="1">
    <location>
        <position position="84"/>
    </location>
    <ligand>
        <name>a divalent metal cation</name>
        <dbReference type="ChEBI" id="CHEBI:60240"/>
        <label>1</label>
    </ligand>
</feature>
<feature type="binding site" evidence="1">
    <location>
        <position position="194"/>
    </location>
    <ligand>
        <name>a divalent metal cation</name>
        <dbReference type="ChEBI" id="CHEBI:60240"/>
        <label>1</label>
    </ligand>
</feature>
<feature type="binding site" evidence="1">
    <location>
        <position position="7"/>
    </location>
    <ligand>
        <name>a divalent metal cation</name>
        <dbReference type="ChEBI" id="CHEBI:60240"/>
        <label>1</label>
    </ligand>
</feature>
<evidence type="ECO:0000313" key="2">
    <source>
        <dbReference type="EMBL" id="TCO06883.1"/>
    </source>
</evidence>
<dbReference type="NCBIfam" id="NF041926">
    <property type="entry name" value="QatD"/>
    <property type="match status" value="1"/>
</dbReference>
<dbReference type="RefSeq" id="WP_132011024.1">
    <property type="nucleotide sequence ID" value="NZ_JBHUNN010000002.1"/>
</dbReference>
<reference evidence="2 3" key="1">
    <citation type="submission" date="2019-03" db="EMBL/GenBank/DDBJ databases">
        <title>Genomic Encyclopedia of Type Strains, Phase IV (KMG-IV): sequencing the most valuable type-strain genomes for metagenomic binning, comparative biology and taxonomic classification.</title>
        <authorList>
            <person name="Goeker M."/>
        </authorList>
    </citation>
    <scope>NUCLEOTIDE SEQUENCE [LARGE SCALE GENOMIC DNA]</scope>
    <source>
        <strain evidence="2 3">DSM 22958</strain>
    </source>
</reference>
<dbReference type="PIRSF" id="PIRSF005902">
    <property type="entry name" value="DNase_TatD"/>
    <property type="match status" value="1"/>
</dbReference>
<dbReference type="AlphaFoldDB" id="A0A4R2GFR5"/>
<name>A0A4R2GFR5_9HYPH</name>
<keyword evidence="1" id="KW-0479">Metal-binding</keyword>
<keyword evidence="3" id="KW-1185">Reference proteome</keyword>
<evidence type="ECO:0000256" key="1">
    <source>
        <dbReference type="PIRSR" id="PIRSR005902-1"/>
    </source>
</evidence>
<dbReference type="Pfam" id="PF01026">
    <property type="entry name" value="TatD_DNase"/>
    <property type="match status" value="1"/>
</dbReference>
<feature type="binding site" evidence="1">
    <location>
        <position position="146"/>
    </location>
    <ligand>
        <name>a divalent metal cation</name>
        <dbReference type="ChEBI" id="CHEBI:60240"/>
        <label>2</label>
    </ligand>
</feature>
<dbReference type="Gene3D" id="3.20.20.140">
    <property type="entry name" value="Metal-dependent hydrolases"/>
    <property type="match status" value="1"/>
</dbReference>
<dbReference type="Proteomes" id="UP000294881">
    <property type="component" value="Unassembled WGS sequence"/>
</dbReference>
<dbReference type="InterPro" id="IPR001130">
    <property type="entry name" value="TatD-like"/>
</dbReference>
<feature type="binding site" evidence="1">
    <location>
        <position position="5"/>
    </location>
    <ligand>
        <name>a divalent metal cation</name>
        <dbReference type="ChEBI" id="CHEBI:60240"/>
        <label>1</label>
    </ligand>
</feature>
<dbReference type="InterPro" id="IPR032466">
    <property type="entry name" value="Metal_Hydrolase"/>
</dbReference>
<gene>
    <name evidence="2" type="ORF">EV666_1432</name>
</gene>
<protein>
    <submittedName>
        <fullName evidence="2">TatD DNase family protein</fullName>
    </submittedName>
</protein>
<dbReference type="EMBL" id="SLWL01000043">
    <property type="protein sequence ID" value="TCO06883.1"/>
    <property type="molecule type" value="Genomic_DNA"/>
</dbReference>
<dbReference type="GO" id="GO:0016788">
    <property type="term" value="F:hydrolase activity, acting on ester bonds"/>
    <property type="evidence" value="ECO:0007669"/>
    <property type="project" value="InterPro"/>
</dbReference>
<comment type="caution">
    <text evidence="2">The sequence shown here is derived from an EMBL/GenBank/DDBJ whole genome shotgun (WGS) entry which is preliminary data.</text>
</comment>
<dbReference type="PANTHER" id="PTHR46124">
    <property type="entry name" value="D-AMINOACYL-TRNA DEACYLASE"/>
    <property type="match status" value="1"/>
</dbReference>
<feature type="binding site" evidence="1">
    <location>
        <position position="122"/>
    </location>
    <ligand>
        <name>a divalent metal cation</name>
        <dbReference type="ChEBI" id="CHEBI:60240"/>
        <label>2</label>
    </ligand>
</feature>
<dbReference type="GO" id="GO:0046872">
    <property type="term" value="F:metal ion binding"/>
    <property type="evidence" value="ECO:0007669"/>
    <property type="project" value="UniProtKB-KW"/>
</dbReference>
<dbReference type="OrthoDB" id="9810005at2"/>
<dbReference type="InterPro" id="IPR049677">
    <property type="entry name" value="QatD"/>
</dbReference>
<organism evidence="2 3">
    <name type="scientific">Camelimonas lactis</name>
    <dbReference type="NCBI Taxonomy" id="659006"/>
    <lineage>
        <taxon>Bacteria</taxon>
        <taxon>Pseudomonadati</taxon>
        <taxon>Pseudomonadota</taxon>
        <taxon>Alphaproteobacteria</taxon>
        <taxon>Hyphomicrobiales</taxon>
        <taxon>Chelatococcaceae</taxon>
        <taxon>Camelimonas</taxon>
    </lineage>
</organism>
<accession>A0A4R2GFR5</accession>